<dbReference type="PROSITE" id="PS50930">
    <property type="entry name" value="HTH_LYTTR"/>
    <property type="match status" value="1"/>
</dbReference>
<dbReference type="OrthoDB" id="965357at2"/>
<dbReference type="GO" id="GO:0000156">
    <property type="term" value="F:phosphorelay response regulator activity"/>
    <property type="evidence" value="ECO:0007669"/>
    <property type="project" value="InterPro"/>
</dbReference>
<accession>A0A327NPW2</accession>
<dbReference type="InterPro" id="IPR007492">
    <property type="entry name" value="LytTR_DNA-bd_dom"/>
</dbReference>
<comment type="caution">
    <text evidence="2">The sequence shown here is derived from an EMBL/GenBank/DDBJ whole genome shotgun (WGS) entry which is preliminary data.</text>
</comment>
<evidence type="ECO:0000259" key="1">
    <source>
        <dbReference type="PROSITE" id="PS50930"/>
    </source>
</evidence>
<dbReference type="Proteomes" id="UP000249016">
    <property type="component" value="Unassembled WGS sequence"/>
</dbReference>
<dbReference type="SMART" id="SM00850">
    <property type="entry name" value="LytTR"/>
    <property type="match status" value="1"/>
</dbReference>
<keyword evidence="3" id="KW-1185">Reference proteome</keyword>
<dbReference type="GO" id="GO:0003677">
    <property type="term" value="F:DNA binding"/>
    <property type="evidence" value="ECO:0007669"/>
    <property type="project" value="InterPro"/>
</dbReference>
<proteinExistence type="predicted"/>
<sequence length="125" mass="14426">MQRETLLLKRSNNPFTIRIPGYGHVFDTRLIIQFEGNGNYTIVHLKNNLKPLLVSQTLKRFEGQLPSFIRISKSNLVNPDYVEQVIEESRKLVCLKLVTGKCVMIARRRLAYTLARLESILSELP</sequence>
<reference evidence="2 3" key="1">
    <citation type="submission" date="2018-06" db="EMBL/GenBank/DDBJ databases">
        <title>Spirosoma sp. HMF3257 Genome sequencing and assembly.</title>
        <authorList>
            <person name="Kang H."/>
            <person name="Cha I."/>
            <person name="Kim H."/>
            <person name="Kang J."/>
            <person name="Joh K."/>
        </authorList>
    </citation>
    <scope>NUCLEOTIDE SEQUENCE [LARGE SCALE GENOMIC DNA]</scope>
    <source>
        <strain evidence="2 3">HMF3257</strain>
    </source>
</reference>
<dbReference type="EMBL" id="QLII01000001">
    <property type="protein sequence ID" value="RAI77292.1"/>
    <property type="molecule type" value="Genomic_DNA"/>
</dbReference>
<dbReference type="PANTHER" id="PTHR37299:SF1">
    <property type="entry name" value="STAGE 0 SPORULATION PROTEIN A HOMOLOG"/>
    <property type="match status" value="1"/>
</dbReference>
<dbReference type="Gene3D" id="2.40.50.1020">
    <property type="entry name" value="LytTr DNA-binding domain"/>
    <property type="match status" value="1"/>
</dbReference>
<dbReference type="RefSeq" id="WP_111347788.1">
    <property type="nucleotide sequence ID" value="NZ_QLII01000001.1"/>
</dbReference>
<feature type="domain" description="HTH LytTR-type" evidence="1">
    <location>
        <begin position="15"/>
        <end position="119"/>
    </location>
</feature>
<evidence type="ECO:0000313" key="3">
    <source>
        <dbReference type="Proteomes" id="UP000249016"/>
    </source>
</evidence>
<evidence type="ECO:0000313" key="2">
    <source>
        <dbReference type="EMBL" id="RAI77292.1"/>
    </source>
</evidence>
<name>A0A327NPW2_9BACT</name>
<dbReference type="PANTHER" id="PTHR37299">
    <property type="entry name" value="TRANSCRIPTIONAL REGULATOR-RELATED"/>
    <property type="match status" value="1"/>
</dbReference>
<gene>
    <name evidence="2" type="ORF">HMF3257_29565</name>
</gene>
<protein>
    <recommendedName>
        <fullName evidence="1">HTH LytTR-type domain-containing protein</fullName>
    </recommendedName>
</protein>
<dbReference type="AlphaFoldDB" id="A0A327NPW2"/>
<dbReference type="InterPro" id="IPR046947">
    <property type="entry name" value="LytR-like"/>
</dbReference>
<dbReference type="Pfam" id="PF04397">
    <property type="entry name" value="LytTR"/>
    <property type="match status" value="1"/>
</dbReference>
<organism evidence="2 3">
    <name type="scientific">Spirosoma telluris</name>
    <dbReference type="NCBI Taxonomy" id="2183553"/>
    <lineage>
        <taxon>Bacteria</taxon>
        <taxon>Pseudomonadati</taxon>
        <taxon>Bacteroidota</taxon>
        <taxon>Cytophagia</taxon>
        <taxon>Cytophagales</taxon>
        <taxon>Cytophagaceae</taxon>
        <taxon>Spirosoma</taxon>
    </lineage>
</organism>